<dbReference type="AlphaFoldDB" id="A0A699GLL9"/>
<evidence type="ECO:0000313" key="2">
    <source>
        <dbReference type="EMBL" id="GEU45541.1"/>
    </source>
</evidence>
<feature type="region of interest" description="Disordered" evidence="1">
    <location>
        <begin position="274"/>
        <end position="297"/>
    </location>
</feature>
<gene>
    <name evidence="2" type="ORF">Tci_017519</name>
</gene>
<organism evidence="2">
    <name type="scientific">Tanacetum cinerariifolium</name>
    <name type="common">Dalmatian daisy</name>
    <name type="synonym">Chrysanthemum cinerariifolium</name>
    <dbReference type="NCBI Taxonomy" id="118510"/>
    <lineage>
        <taxon>Eukaryota</taxon>
        <taxon>Viridiplantae</taxon>
        <taxon>Streptophyta</taxon>
        <taxon>Embryophyta</taxon>
        <taxon>Tracheophyta</taxon>
        <taxon>Spermatophyta</taxon>
        <taxon>Magnoliopsida</taxon>
        <taxon>eudicotyledons</taxon>
        <taxon>Gunneridae</taxon>
        <taxon>Pentapetalae</taxon>
        <taxon>asterids</taxon>
        <taxon>campanulids</taxon>
        <taxon>Asterales</taxon>
        <taxon>Asteraceae</taxon>
        <taxon>Asteroideae</taxon>
        <taxon>Anthemideae</taxon>
        <taxon>Anthemidinae</taxon>
        <taxon>Tanacetum</taxon>
    </lineage>
</organism>
<accession>A0A699GLL9</accession>
<feature type="region of interest" description="Disordered" evidence="1">
    <location>
        <begin position="219"/>
        <end position="241"/>
    </location>
</feature>
<reference evidence="2" key="1">
    <citation type="journal article" date="2019" name="Sci. Rep.">
        <title>Draft genome of Tanacetum cinerariifolium, the natural source of mosquito coil.</title>
        <authorList>
            <person name="Yamashiro T."/>
            <person name="Shiraishi A."/>
            <person name="Satake H."/>
            <person name="Nakayama K."/>
        </authorList>
    </citation>
    <scope>NUCLEOTIDE SEQUENCE</scope>
</reference>
<dbReference type="EMBL" id="BKCJ010001999">
    <property type="protein sequence ID" value="GEU45541.1"/>
    <property type="molecule type" value="Genomic_DNA"/>
</dbReference>
<comment type="caution">
    <text evidence="2">The sequence shown here is derived from an EMBL/GenBank/DDBJ whole genome shotgun (WGS) entry which is preliminary data.</text>
</comment>
<feature type="compositionally biased region" description="Polar residues" evidence="1">
    <location>
        <begin position="532"/>
        <end position="542"/>
    </location>
</feature>
<name>A0A699GLL9_TANCI</name>
<sequence length="822" mass="92908">MGRSGKGHRFCSGKLRCTGDSMGEGSFLAGKEVRRFVVFFVIAVCYDYVESDKIAEENVLAPAPTRFDEQILPVNACFQLDEQWFTLNVDLLRKALEITPIHSAHPFESPPAGEQPWRAMLSLINQCLTDKTSGSDKPRTCSSNVMGHNIYRRPASPVHVTGDDFLLAPIDRKAIREPVVGITRKLLDVEGKEKGIATNEKAAQSLPDLQKPKKKNDTFANVVRDNPSPADAETGADMEKTNSEAATEILDVGDEQGEDVSNMVALKERVVELDEGQAGSDSGKTPESRPLPQRVLMEEDQPWTKSWKSYIETEVESMVIVPVHQASSSAPLLSILVIDLLPLKLVYSPVQELVITATTETTTTTLLLPPPPLLQGSTNPELATHVSALEKICATFEKKHKLQDKTTQALSSGVYTLENHDLYSKIEKYVNEVVKEAVQNALQAPLRERFKELSEVEMKEILQDLMFKSGSYISHPEHTALYDALELSMDCDNMEEFKEATAKSRKRRRDDQDPSPPLPKDFDQSKKRNHDSNASASKQPSANALAKTYKDLKEHKLLRKIGDMVLSSNGTANGLGRRSSSKLTWKIDLVNPEGNRVVPDVSKPLPLEGPPDFGLEELVPSLWIESERDYDISAAYDISHWWFKRKEFYITRHSAPSDRRIVRSHMRILSVVSLKTVSRYRDRNNQMKMMRETEVHKFSDDTLTRILEKLDVMVKDYVLFKFNPGMEHRIWTEDDKMRSQKFIKVIKSSLKIRRIFRSLESFNRRDLPGDNPLVSVEVLRYDIKRSKSENKGIVPTEMELVLEQTQRCTSHEVSVSTEGVEE</sequence>
<protein>
    <submittedName>
        <fullName evidence="2">Uncharacterized protein</fullName>
    </submittedName>
</protein>
<feature type="region of interest" description="Disordered" evidence="1">
    <location>
        <begin position="498"/>
        <end position="544"/>
    </location>
</feature>
<evidence type="ECO:0000256" key="1">
    <source>
        <dbReference type="SAM" id="MobiDB-lite"/>
    </source>
</evidence>
<proteinExistence type="predicted"/>